<comment type="caution">
    <text evidence="3">The sequence shown here is derived from an EMBL/GenBank/DDBJ whole genome shotgun (WGS) entry which is preliminary data.</text>
</comment>
<name>A0A1E3BKF9_ASPCR</name>
<dbReference type="Pfam" id="PF00078">
    <property type="entry name" value="RVT_1"/>
    <property type="match status" value="1"/>
</dbReference>
<protein>
    <recommendedName>
        <fullName evidence="2">Reverse transcriptase domain-containing protein</fullName>
    </recommendedName>
</protein>
<dbReference type="InterPro" id="IPR012337">
    <property type="entry name" value="RNaseH-like_sf"/>
</dbReference>
<sequence>MAWIAIKYKVLHPQQFRALPLRSATDLAAALIHDVEEAWPRGLKASMLTLDGWPINVVQWVASFTQGRTASLRLGNHTSQTYQVPAGLPQGSPISPILFMLYIEPVFKQGPLRTRRGRFGYADDICQLVASPSLEENCTALQHCTEELRQWGAREGLTFDFNKTELQHFTRGTNHSNPTCSIHTSQGSHTVTPPPPGGATLASPSLEENCTALQHCTEELRQWGAREGLTFDFNKTELQHFTRGTNHSNPTCSIHTSQGSHTVTPPPPGGATRWLGIWFDRRLSFSKHCRTLAAKAKQTAAGIRSLANTSYAMEQRPGGQADTGPKINTWSQTELTPPSLALNGCSEKPSGGLCQYTALPLFQPSTEKLPFPRWRSSLTKNVLLPDCVPPVWTTAIQSTGGYSAESPRNTQNICPSQDRAEATFQQWADTCPPLSMFLFTDGSRLSNSDAVAGAGWYGYWGAWKQESACGHLCLPKHEVFDAEATAAYEGLKAAFDSAQAAGH</sequence>
<dbReference type="InterPro" id="IPR043502">
    <property type="entry name" value="DNA/RNA_pol_sf"/>
</dbReference>
<feature type="region of interest" description="Disordered" evidence="1">
    <location>
        <begin position="170"/>
        <end position="197"/>
    </location>
</feature>
<dbReference type="Proteomes" id="UP000094569">
    <property type="component" value="Unassembled WGS sequence"/>
</dbReference>
<reference evidence="3 4" key="1">
    <citation type="journal article" date="2016" name="BMC Genomics">
        <title>Comparative genomic and transcriptomic analyses of the Fuzhuan brick tea-fermentation fungus Aspergillus cristatus.</title>
        <authorList>
            <person name="Ge Y."/>
            <person name="Wang Y."/>
            <person name="Liu Y."/>
            <person name="Tan Y."/>
            <person name="Ren X."/>
            <person name="Zhang X."/>
            <person name="Hyde K.D."/>
            <person name="Liu Y."/>
            <person name="Liu Z."/>
        </authorList>
    </citation>
    <scope>NUCLEOTIDE SEQUENCE [LARGE SCALE GENOMIC DNA]</scope>
    <source>
        <strain evidence="3 4">GZAAS20.1005</strain>
    </source>
</reference>
<evidence type="ECO:0000313" key="3">
    <source>
        <dbReference type="EMBL" id="ODM21472.1"/>
    </source>
</evidence>
<organism evidence="3 4">
    <name type="scientific">Aspergillus cristatus</name>
    <name type="common">Chinese Fuzhuan brick tea-fermentation fungus</name>
    <name type="synonym">Eurotium cristatum</name>
    <dbReference type="NCBI Taxonomy" id="573508"/>
    <lineage>
        <taxon>Eukaryota</taxon>
        <taxon>Fungi</taxon>
        <taxon>Dikarya</taxon>
        <taxon>Ascomycota</taxon>
        <taxon>Pezizomycotina</taxon>
        <taxon>Eurotiomycetes</taxon>
        <taxon>Eurotiomycetidae</taxon>
        <taxon>Eurotiales</taxon>
        <taxon>Aspergillaceae</taxon>
        <taxon>Aspergillus</taxon>
        <taxon>Aspergillus subgen. Aspergillus</taxon>
    </lineage>
</organism>
<dbReference type="SUPFAM" id="SSF53098">
    <property type="entry name" value="Ribonuclease H-like"/>
    <property type="match status" value="1"/>
</dbReference>
<dbReference type="PROSITE" id="PS50878">
    <property type="entry name" value="RT_POL"/>
    <property type="match status" value="1"/>
</dbReference>
<dbReference type="EMBL" id="JXNT01000002">
    <property type="protein sequence ID" value="ODM21472.1"/>
    <property type="molecule type" value="Genomic_DNA"/>
</dbReference>
<feature type="domain" description="Reverse transcriptase" evidence="2">
    <location>
        <begin position="1"/>
        <end position="201"/>
    </location>
</feature>
<dbReference type="PANTHER" id="PTHR33481:SF1">
    <property type="entry name" value="ENDONUCLEASE_EXONUCLEASE_PHOSPHATASE DOMAIN-CONTAINING PROTEIN-RELATED"/>
    <property type="match status" value="1"/>
</dbReference>
<proteinExistence type="predicted"/>
<evidence type="ECO:0000256" key="1">
    <source>
        <dbReference type="SAM" id="MobiDB-lite"/>
    </source>
</evidence>
<evidence type="ECO:0000259" key="2">
    <source>
        <dbReference type="PROSITE" id="PS50878"/>
    </source>
</evidence>
<dbReference type="VEuPathDB" id="FungiDB:SI65_02316"/>
<dbReference type="AlphaFoldDB" id="A0A1E3BKF9"/>
<feature type="compositionally biased region" description="Polar residues" evidence="1">
    <location>
        <begin position="170"/>
        <end position="191"/>
    </location>
</feature>
<dbReference type="InterPro" id="IPR043128">
    <property type="entry name" value="Rev_trsase/Diguanyl_cyclase"/>
</dbReference>
<dbReference type="SUPFAM" id="SSF56672">
    <property type="entry name" value="DNA/RNA polymerases"/>
    <property type="match status" value="1"/>
</dbReference>
<dbReference type="STRING" id="573508.A0A1E3BKF9"/>
<gene>
    <name evidence="3" type="ORF">SI65_02316</name>
</gene>
<dbReference type="InterPro" id="IPR000477">
    <property type="entry name" value="RT_dom"/>
</dbReference>
<keyword evidence="4" id="KW-1185">Reference proteome</keyword>
<dbReference type="Gene3D" id="3.30.70.270">
    <property type="match status" value="1"/>
</dbReference>
<evidence type="ECO:0000313" key="4">
    <source>
        <dbReference type="Proteomes" id="UP000094569"/>
    </source>
</evidence>
<dbReference type="OrthoDB" id="4357294at2759"/>
<dbReference type="PANTHER" id="PTHR33481">
    <property type="entry name" value="REVERSE TRANSCRIPTASE"/>
    <property type="match status" value="1"/>
</dbReference>
<accession>A0A1E3BKF9</accession>